<gene>
    <name evidence="1" type="ORF">MSG28_015522</name>
</gene>
<dbReference type="Proteomes" id="UP001064048">
    <property type="component" value="Chromosome 28"/>
</dbReference>
<evidence type="ECO:0000313" key="2">
    <source>
        <dbReference type="Proteomes" id="UP001064048"/>
    </source>
</evidence>
<name>A0ACC0KB61_CHOFU</name>
<sequence length="317" mass="36209">MASEEHKVLANIIKDVHAALRQSSLEIGAEEAWLMHCSDKNKLITYAESMHKLATTHWEENCVNSDSTAISRIKWSVDLCYAYFNEKLYLTYKKRELDIADKINVKLTTEEDFSNPLKLIDVGSCYNPFKIYDFDVLAIDLCPANPSVLECDFLNVLCGNSIIQTNNKIVQLSCSHFDIATFCFLLEYIPSSPLRIKACENAYTILKPGGLLIIITPDSKHIGANCKLMKNWRYTLACIGFSRIKYEKFKHMHCMAFRKCLSKDIAVRWATIHKESYMDFAVHIPQDFNRATDNTTTSTIVTASTEHFNELPFSDLD</sequence>
<comment type="caution">
    <text evidence="1">The sequence shown here is derived from an EMBL/GenBank/DDBJ whole genome shotgun (WGS) entry which is preliminary data.</text>
</comment>
<dbReference type="EMBL" id="CM046128">
    <property type="protein sequence ID" value="KAI8433487.1"/>
    <property type="molecule type" value="Genomic_DNA"/>
</dbReference>
<proteinExistence type="predicted"/>
<protein>
    <submittedName>
        <fullName evidence="1">Uncharacterized protein</fullName>
    </submittedName>
</protein>
<evidence type="ECO:0000313" key="1">
    <source>
        <dbReference type="EMBL" id="KAI8433487.1"/>
    </source>
</evidence>
<keyword evidence="2" id="KW-1185">Reference proteome</keyword>
<accession>A0ACC0KB61</accession>
<organism evidence="1 2">
    <name type="scientific">Choristoneura fumiferana</name>
    <name type="common">Spruce budworm moth</name>
    <name type="synonym">Archips fumiferana</name>
    <dbReference type="NCBI Taxonomy" id="7141"/>
    <lineage>
        <taxon>Eukaryota</taxon>
        <taxon>Metazoa</taxon>
        <taxon>Ecdysozoa</taxon>
        <taxon>Arthropoda</taxon>
        <taxon>Hexapoda</taxon>
        <taxon>Insecta</taxon>
        <taxon>Pterygota</taxon>
        <taxon>Neoptera</taxon>
        <taxon>Endopterygota</taxon>
        <taxon>Lepidoptera</taxon>
        <taxon>Glossata</taxon>
        <taxon>Ditrysia</taxon>
        <taxon>Tortricoidea</taxon>
        <taxon>Tortricidae</taxon>
        <taxon>Tortricinae</taxon>
        <taxon>Choristoneura</taxon>
    </lineage>
</organism>
<reference evidence="1 2" key="1">
    <citation type="journal article" date="2022" name="Genome Biol. Evol.">
        <title>The Spruce Budworm Genome: Reconstructing the Evolutionary History of Antifreeze Proteins.</title>
        <authorList>
            <person name="Beliveau C."/>
            <person name="Gagne P."/>
            <person name="Picq S."/>
            <person name="Vernygora O."/>
            <person name="Keeling C.I."/>
            <person name="Pinkney K."/>
            <person name="Doucet D."/>
            <person name="Wen F."/>
            <person name="Johnston J.S."/>
            <person name="Maaroufi H."/>
            <person name="Boyle B."/>
            <person name="Laroche J."/>
            <person name="Dewar K."/>
            <person name="Juretic N."/>
            <person name="Blackburn G."/>
            <person name="Nisole A."/>
            <person name="Brunet B."/>
            <person name="Brandao M."/>
            <person name="Lumley L."/>
            <person name="Duan J."/>
            <person name="Quan G."/>
            <person name="Lucarotti C.J."/>
            <person name="Roe A.D."/>
            <person name="Sperling F.A.H."/>
            <person name="Levesque R.C."/>
            <person name="Cusson M."/>
        </authorList>
    </citation>
    <scope>NUCLEOTIDE SEQUENCE [LARGE SCALE GENOMIC DNA]</scope>
    <source>
        <strain evidence="1">Glfc:IPQL:Cfum</strain>
    </source>
</reference>